<dbReference type="PROSITE" id="PS50102">
    <property type="entry name" value="RRM"/>
    <property type="match status" value="1"/>
</dbReference>
<proteinExistence type="predicted"/>
<dbReference type="Gene3D" id="3.30.70.330">
    <property type="match status" value="1"/>
</dbReference>
<feature type="compositionally biased region" description="Basic residues" evidence="5">
    <location>
        <begin position="338"/>
        <end position="350"/>
    </location>
</feature>
<feature type="compositionally biased region" description="Basic and acidic residues" evidence="5">
    <location>
        <begin position="104"/>
        <end position="115"/>
    </location>
</feature>
<feature type="domain" description="RRM" evidence="6">
    <location>
        <begin position="141"/>
        <end position="219"/>
    </location>
</feature>
<dbReference type="SUPFAM" id="SSF54928">
    <property type="entry name" value="RNA-binding domain, RBD"/>
    <property type="match status" value="1"/>
</dbReference>
<dbReference type="GO" id="GO:0003723">
    <property type="term" value="F:RNA binding"/>
    <property type="evidence" value="ECO:0007669"/>
    <property type="project" value="UniProtKB-UniRule"/>
</dbReference>
<dbReference type="AlphaFoldDB" id="A0A9P9WPL7"/>
<keyword evidence="3" id="KW-0539">Nucleus</keyword>
<feature type="compositionally biased region" description="Basic and acidic residues" evidence="5">
    <location>
        <begin position="20"/>
        <end position="33"/>
    </location>
</feature>
<reference evidence="7" key="1">
    <citation type="submission" date="2021-03" db="EMBL/GenBank/DDBJ databases">
        <title>Revisited historic fungal species revealed as producer of novel bioactive compounds through whole genome sequencing and comparative genomics.</title>
        <authorList>
            <person name="Vignolle G.A."/>
            <person name="Hochenegger N."/>
            <person name="Mach R.L."/>
            <person name="Mach-Aigner A.R."/>
            <person name="Javad Rahimi M."/>
            <person name="Salim K.A."/>
            <person name="Chan C.M."/>
            <person name="Lim L.B.L."/>
            <person name="Cai F."/>
            <person name="Druzhinina I.S."/>
            <person name="U'Ren J.M."/>
            <person name="Derntl C."/>
        </authorList>
    </citation>
    <scope>NUCLEOTIDE SEQUENCE</scope>
    <source>
        <strain evidence="7">TUCIM 5799</strain>
    </source>
</reference>
<protein>
    <recommendedName>
        <fullName evidence="6">RRM domain-containing protein</fullName>
    </recommendedName>
</protein>
<feature type="compositionally biased region" description="Basic and acidic residues" evidence="5">
    <location>
        <begin position="124"/>
        <end position="136"/>
    </location>
</feature>
<evidence type="ECO:0000256" key="2">
    <source>
        <dbReference type="ARBA" id="ARBA00022884"/>
    </source>
</evidence>
<evidence type="ECO:0000313" key="7">
    <source>
        <dbReference type="EMBL" id="KAI1873423.1"/>
    </source>
</evidence>
<dbReference type="InterPro" id="IPR035979">
    <property type="entry name" value="RBD_domain_sf"/>
</dbReference>
<comment type="caution">
    <text evidence="7">The sequence shown here is derived from an EMBL/GenBank/DDBJ whole genome shotgun (WGS) entry which is preliminary data.</text>
</comment>
<gene>
    <name evidence="7" type="ORF">JX265_005045</name>
</gene>
<dbReference type="PANTHER" id="PTHR46754">
    <property type="entry name" value="MKI67 FHA DOMAIN-INTERACTING NUCLEOLAR PHOSPHOPROTEIN"/>
    <property type="match status" value="1"/>
</dbReference>
<evidence type="ECO:0000256" key="4">
    <source>
        <dbReference type="PROSITE-ProRule" id="PRU00176"/>
    </source>
</evidence>
<feature type="region of interest" description="Disordered" evidence="5">
    <location>
        <begin position="1"/>
        <end position="136"/>
    </location>
</feature>
<name>A0A9P9WPL7_9PEZI</name>
<organism evidence="7 8">
    <name type="scientific">Neoarthrinium moseri</name>
    <dbReference type="NCBI Taxonomy" id="1658444"/>
    <lineage>
        <taxon>Eukaryota</taxon>
        <taxon>Fungi</taxon>
        <taxon>Dikarya</taxon>
        <taxon>Ascomycota</taxon>
        <taxon>Pezizomycotina</taxon>
        <taxon>Sordariomycetes</taxon>
        <taxon>Xylariomycetidae</taxon>
        <taxon>Amphisphaeriales</taxon>
        <taxon>Apiosporaceae</taxon>
        <taxon>Neoarthrinium</taxon>
    </lineage>
</organism>
<evidence type="ECO:0000256" key="5">
    <source>
        <dbReference type="SAM" id="MobiDB-lite"/>
    </source>
</evidence>
<keyword evidence="8" id="KW-1185">Reference proteome</keyword>
<sequence>MAPELRTRKASASTQKPAAKPKETGAAKRKAADEASPIAPKKTKSVKPEVVSKKPSKKSKPVPEVIETAPAAASDDEHAFSDEDEDQALALAGVSDSEDDEAEVKDGAAFKEGQDVGKAPTPSKEVEKAAKDGKGTKDGSAVVYIGRIPHGFYEHEMKSYFCQFGDITRLRLSRNKRTGASKHFAFVEFSDESTAEIVSKTMNNYLLFGHLLKCRLVPKAQVHESLFKGANKRYKAIPHNKIAGYNLKKPLSEDKWAAKIEKENEKRAKKAEKLKALGYEFEAPELATAIAPKEVEALEGEEKDAPKAIEAAPEASEPEEDLAVKKPAKASKQDGAKAAKKAKKPKKAKA</sequence>
<evidence type="ECO:0000256" key="3">
    <source>
        <dbReference type="ARBA" id="ARBA00023242"/>
    </source>
</evidence>
<dbReference type="CDD" id="cd12307">
    <property type="entry name" value="RRM_NIFK_like"/>
    <property type="match status" value="1"/>
</dbReference>
<evidence type="ECO:0000313" key="8">
    <source>
        <dbReference type="Proteomes" id="UP000829685"/>
    </source>
</evidence>
<dbReference type="GO" id="GO:0005730">
    <property type="term" value="C:nucleolus"/>
    <property type="evidence" value="ECO:0007669"/>
    <property type="project" value="UniProtKB-SubCell"/>
</dbReference>
<dbReference type="Proteomes" id="UP000829685">
    <property type="component" value="Unassembled WGS sequence"/>
</dbReference>
<dbReference type="InterPro" id="IPR012677">
    <property type="entry name" value="Nucleotide-bd_a/b_plait_sf"/>
</dbReference>
<evidence type="ECO:0000256" key="1">
    <source>
        <dbReference type="ARBA" id="ARBA00004604"/>
    </source>
</evidence>
<dbReference type="InterPro" id="IPR000504">
    <property type="entry name" value="RRM_dom"/>
</dbReference>
<dbReference type="Pfam" id="PF00076">
    <property type="entry name" value="RRM_1"/>
    <property type="match status" value="1"/>
</dbReference>
<dbReference type="EMBL" id="JAFIMR010000010">
    <property type="protein sequence ID" value="KAI1873423.1"/>
    <property type="molecule type" value="Genomic_DNA"/>
</dbReference>
<dbReference type="SMART" id="SM00360">
    <property type="entry name" value="RRM"/>
    <property type="match status" value="1"/>
</dbReference>
<evidence type="ECO:0000259" key="6">
    <source>
        <dbReference type="PROSITE" id="PS50102"/>
    </source>
</evidence>
<feature type="region of interest" description="Disordered" evidence="5">
    <location>
        <begin position="295"/>
        <end position="350"/>
    </location>
</feature>
<accession>A0A9P9WPL7</accession>
<keyword evidence="2 4" id="KW-0694">RNA-binding</keyword>
<comment type="subcellular location">
    <subcellularLocation>
        <location evidence="1">Nucleus</location>
        <location evidence="1">Nucleolus</location>
    </subcellularLocation>
</comment>